<gene>
    <name evidence="2" type="ORF">GCM10017083_08670</name>
</gene>
<keyword evidence="3" id="KW-1185">Reference proteome</keyword>
<proteinExistence type="predicted"/>
<feature type="transmembrane region" description="Helical" evidence="1">
    <location>
        <begin position="35"/>
        <end position="60"/>
    </location>
</feature>
<keyword evidence="1" id="KW-0472">Membrane</keyword>
<dbReference type="Proteomes" id="UP000630353">
    <property type="component" value="Unassembled WGS sequence"/>
</dbReference>
<reference evidence="2" key="2">
    <citation type="submission" date="2020-09" db="EMBL/GenBank/DDBJ databases">
        <authorList>
            <person name="Sun Q."/>
            <person name="Kim S."/>
        </authorList>
    </citation>
    <scope>NUCLEOTIDE SEQUENCE</scope>
    <source>
        <strain evidence="2">KCTC 42651</strain>
    </source>
</reference>
<keyword evidence="1" id="KW-1133">Transmembrane helix</keyword>
<evidence type="ECO:0000313" key="2">
    <source>
        <dbReference type="EMBL" id="GHD43036.1"/>
    </source>
</evidence>
<keyword evidence="1" id="KW-0812">Transmembrane</keyword>
<protein>
    <submittedName>
        <fullName evidence="2">Uncharacterized protein</fullName>
    </submittedName>
</protein>
<name>A0A918XNV9_9PROT</name>
<sequence length="71" mass="7695">MSLELTLALLVVSVALAGAAWFMQRRPRDPFDPPLVPWTAIQVIAVVAALLMAAHLVSLATGQPLKGRRMF</sequence>
<accession>A0A918XNV9</accession>
<reference evidence="2" key="1">
    <citation type="journal article" date="2014" name="Int. J. Syst. Evol. Microbiol.">
        <title>Complete genome sequence of Corynebacterium casei LMG S-19264T (=DSM 44701T), isolated from a smear-ripened cheese.</title>
        <authorList>
            <consortium name="US DOE Joint Genome Institute (JGI-PGF)"/>
            <person name="Walter F."/>
            <person name="Albersmeier A."/>
            <person name="Kalinowski J."/>
            <person name="Ruckert C."/>
        </authorList>
    </citation>
    <scope>NUCLEOTIDE SEQUENCE</scope>
    <source>
        <strain evidence="2">KCTC 42651</strain>
    </source>
</reference>
<comment type="caution">
    <text evidence="2">The sequence shown here is derived from an EMBL/GenBank/DDBJ whole genome shotgun (WGS) entry which is preliminary data.</text>
</comment>
<dbReference type="RefSeq" id="WP_189987707.1">
    <property type="nucleotide sequence ID" value="NZ_BMZS01000002.1"/>
</dbReference>
<dbReference type="AlphaFoldDB" id="A0A918XNV9"/>
<organism evidence="2 3">
    <name type="scientific">Thalassobaculum fulvum</name>
    <dbReference type="NCBI Taxonomy" id="1633335"/>
    <lineage>
        <taxon>Bacteria</taxon>
        <taxon>Pseudomonadati</taxon>
        <taxon>Pseudomonadota</taxon>
        <taxon>Alphaproteobacteria</taxon>
        <taxon>Rhodospirillales</taxon>
        <taxon>Thalassobaculaceae</taxon>
        <taxon>Thalassobaculum</taxon>
    </lineage>
</organism>
<dbReference type="EMBL" id="BMZS01000002">
    <property type="protein sequence ID" value="GHD43036.1"/>
    <property type="molecule type" value="Genomic_DNA"/>
</dbReference>
<evidence type="ECO:0000256" key="1">
    <source>
        <dbReference type="SAM" id="Phobius"/>
    </source>
</evidence>
<evidence type="ECO:0000313" key="3">
    <source>
        <dbReference type="Proteomes" id="UP000630353"/>
    </source>
</evidence>